<organism evidence="1 2">
    <name type="scientific">Phrynosoma platyrhinos</name>
    <name type="common">Desert horned lizard</name>
    <dbReference type="NCBI Taxonomy" id="52577"/>
    <lineage>
        <taxon>Eukaryota</taxon>
        <taxon>Metazoa</taxon>
        <taxon>Chordata</taxon>
        <taxon>Craniata</taxon>
        <taxon>Vertebrata</taxon>
        <taxon>Euteleostomi</taxon>
        <taxon>Lepidosauria</taxon>
        <taxon>Squamata</taxon>
        <taxon>Bifurcata</taxon>
        <taxon>Unidentata</taxon>
        <taxon>Episquamata</taxon>
        <taxon>Toxicofera</taxon>
        <taxon>Iguania</taxon>
        <taxon>Phrynosomatidae</taxon>
        <taxon>Phrynosomatinae</taxon>
        <taxon>Phrynosoma</taxon>
    </lineage>
</organism>
<reference evidence="1 2" key="1">
    <citation type="journal article" date="2022" name="Gigascience">
        <title>A chromosome-level genome assembly and annotation of the desert horned lizard, Phrynosoma platyrhinos, provides insight into chromosomal rearrangements among reptiles.</title>
        <authorList>
            <person name="Koochekian N."/>
            <person name="Ascanio A."/>
            <person name="Farleigh K."/>
            <person name="Card D.C."/>
            <person name="Schield D.R."/>
            <person name="Castoe T.A."/>
            <person name="Jezkova T."/>
        </authorList>
    </citation>
    <scope>NUCLEOTIDE SEQUENCE [LARGE SCALE GENOMIC DNA]</scope>
    <source>
        <strain evidence="1">NK-2021</strain>
    </source>
</reference>
<dbReference type="PANTHER" id="PTHR15046">
    <property type="entry name" value="GLYCO_TRANS_2-LIKE DOMAIN-CONTAINING PROTEIN"/>
    <property type="match status" value="1"/>
</dbReference>
<gene>
    <name evidence="1" type="ORF">JD844_001943</name>
</gene>
<dbReference type="Proteomes" id="UP000826234">
    <property type="component" value="Unassembled WGS sequence"/>
</dbReference>
<dbReference type="EMBL" id="JAIPUX010000521">
    <property type="protein sequence ID" value="KAH0626764.1"/>
    <property type="molecule type" value="Genomic_DNA"/>
</dbReference>
<dbReference type="PANTHER" id="PTHR15046:SF2">
    <property type="entry name" value="BETA-1,4 N-ACETYLGALACTOSAMINYLTRANSFERASE 2"/>
    <property type="match status" value="1"/>
</dbReference>
<evidence type="ECO:0000313" key="2">
    <source>
        <dbReference type="Proteomes" id="UP000826234"/>
    </source>
</evidence>
<name>A0ABQ7TB85_PHRPL</name>
<evidence type="ECO:0000313" key="1">
    <source>
        <dbReference type="EMBL" id="KAH0626764.1"/>
    </source>
</evidence>
<keyword evidence="2" id="KW-1185">Reference proteome</keyword>
<sequence length="90" mass="10557">MFLYDGIWLGPKNYCECAKSSKLTVYQLDDYIDKDKLASVKKRREKEFKDYHRRYSYEKKDVLVAQPNIPLSYPIQGAEVMPLHTIVIPG</sequence>
<protein>
    <submittedName>
        <fullName evidence="1">Uncharacterized protein</fullName>
    </submittedName>
</protein>
<comment type="caution">
    <text evidence="1">The sequence shown here is derived from an EMBL/GenBank/DDBJ whole genome shotgun (WGS) entry which is preliminary data.</text>
</comment>
<accession>A0ABQ7TB85</accession>
<proteinExistence type="predicted"/>